<keyword evidence="2" id="KW-1133">Transmembrane helix</keyword>
<organism evidence="3 4">
    <name type="scientific">Candidatus Eisenbergiella merdavium</name>
    <dbReference type="NCBI Taxonomy" id="2838551"/>
    <lineage>
        <taxon>Bacteria</taxon>
        <taxon>Bacillati</taxon>
        <taxon>Bacillota</taxon>
        <taxon>Clostridia</taxon>
        <taxon>Lachnospirales</taxon>
        <taxon>Lachnospiraceae</taxon>
        <taxon>Eisenbergiella</taxon>
    </lineage>
</organism>
<feature type="transmembrane region" description="Helical" evidence="2">
    <location>
        <begin position="179"/>
        <end position="201"/>
    </location>
</feature>
<keyword evidence="2" id="KW-0472">Membrane</keyword>
<dbReference type="Proteomes" id="UP000823891">
    <property type="component" value="Unassembled WGS sequence"/>
</dbReference>
<name>A0A9D2SP14_9FIRM</name>
<dbReference type="EMBL" id="DWWS01000018">
    <property type="protein sequence ID" value="HJC22933.1"/>
    <property type="molecule type" value="Genomic_DNA"/>
</dbReference>
<evidence type="ECO:0008006" key="5">
    <source>
        <dbReference type="Google" id="ProtNLM"/>
    </source>
</evidence>
<feature type="compositionally biased region" description="Low complexity" evidence="1">
    <location>
        <begin position="265"/>
        <end position="280"/>
    </location>
</feature>
<keyword evidence="2" id="KW-0812">Transmembrane</keyword>
<dbReference type="AlphaFoldDB" id="A0A9D2SP14"/>
<evidence type="ECO:0000313" key="3">
    <source>
        <dbReference type="EMBL" id="HJC22933.1"/>
    </source>
</evidence>
<gene>
    <name evidence="3" type="ORF">H9761_04415</name>
</gene>
<reference evidence="3" key="1">
    <citation type="journal article" date="2021" name="PeerJ">
        <title>Extensive microbial diversity within the chicken gut microbiome revealed by metagenomics and culture.</title>
        <authorList>
            <person name="Gilroy R."/>
            <person name="Ravi A."/>
            <person name="Getino M."/>
            <person name="Pursley I."/>
            <person name="Horton D.L."/>
            <person name="Alikhan N.F."/>
            <person name="Baker D."/>
            <person name="Gharbi K."/>
            <person name="Hall N."/>
            <person name="Watson M."/>
            <person name="Adriaenssens E.M."/>
            <person name="Foster-Nyarko E."/>
            <person name="Jarju S."/>
            <person name="Secka A."/>
            <person name="Antonio M."/>
            <person name="Oren A."/>
            <person name="Chaudhuri R.R."/>
            <person name="La Ragione R."/>
            <person name="Hildebrand F."/>
            <person name="Pallen M.J."/>
        </authorList>
    </citation>
    <scope>NUCLEOTIDE SEQUENCE</scope>
    <source>
        <strain evidence="3">USAMLcec2-132</strain>
    </source>
</reference>
<evidence type="ECO:0000256" key="1">
    <source>
        <dbReference type="SAM" id="MobiDB-lite"/>
    </source>
</evidence>
<comment type="caution">
    <text evidence="3">The sequence shown here is derived from an EMBL/GenBank/DDBJ whole genome shotgun (WGS) entry which is preliminary data.</text>
</comment>
<accession>A0A9D2SP14</accession>
<protein>
    <recommendedName>
        <fullName evidence="5">Capsular polysaccharide biosynthesis protein</fullName>
    </recommendedName>
</protein>
<evidence type="ECO:0000313" key="4">
    <source>
        <dbReference type="Proteomes" id="UP000823891"/>
    </source>
</evidence>
<feature type="transmembrane region" description="Helical" evidence="2">
    <location>
        <begin position="24"/>
        <end position="50"/>
    </location>
</feature>
<reference evidence="3" key="2">
    <citation type="submission" date="2021-04" db="EMBL/GenBank/DDBJ databases">
        <authorList>
            <person name="Gilroy R."/>
        </authorList>
    </citation>
    <scope>NUCLEOTIDE SEQUENCE</scope>
    <source>
        <strain evidence="3">USAMLcec2-132</strain>
    </source>
</reference>
<evidence type="ECO:0000256" key="2">
    <source>
        <dbReference type="SAM" id="Phobius"/>
    </source>
</evidence>
<proteinExistence type="predicted"/>
<feature type="region of interest" description="Disordered" evidence="1">
    <location>
        <begin position="262"/>
        <end position="283"/>
    </location>
</feature>
<sequence length="400" mass="43899">MKDEKFWREGMDGKRFALCFFRRLWLFAAAGILGAAACAGLYLLVTVVLAGPPEYQVFSQYRIYFDSEKYGEIQDYYNAYTWGEIMKTDEVLDYVMEALPEGITKEQVKASVSVGAMNDVKIMPLSVTTQDPELSETIAQAYVYGLDCFGRSIEGLDGMDCWLLEEAKEVPRGTKAGNAALFGLFLGAAAAFFGWLIFYCLDDSIYLEADFENRYGIPVLGILTKNGDASLEKELETALSLRLEGRECLYVANAARGWADGVPERAAGTSNRTTGTSGRAAGISGRLEGAPVRAAASPDRAQETSAGMTTLAEAWKRMNLEAELREAVWPFAKEEADQLRRSGVLLLLPWGRGSGRMAGRFAQSLQKLEVPVLGAVICGAKDSFLRAYYGAYYGKKGERA</sequence>